<evidence type="ECO:0008006" key="5">
    <source>
        <dbReference type="Google" id="ProtNLM"/>
    </source>
</evidence>
<dbReference type="OrthoDB" id="4762178at2"/>
<gene>
    <name evidence="3" type="ORF">APZ41_015555</name>
</gene>
<accession>A0A1S8D210</accession>
<organism evidence="3 4">
    <name type="scientific">Roseomonas mucosa</name>
    <dbReference type="NCBI Taxonomy" id="207340"/>
    <lineage>
        <taxon>Bacteria</taxon>
        <taxon>Pseudomonadati</taxon>
        <taxon>Pseudomonadota</taxon>
        <taxon>Alphaproteobacteria</taxon>
        <taxon>Acetobacterales</taxon>
        <taxon>Roseomonadaceae</taxon>
        <taxon>Roseomonas</taxon>
    </lineage>
</organism>
<dbReference type="STRING" id="207340.APZ41_015555"/>
<reference evidence="3" key="1">
    <citation type="submission" date="2016-12" db="EMBL/GenBank/DDBJ databases">
        <title>Draft genome sequence of Roseomonas mucosa strain AU37, isolated from a peripheral intravenous catheter.</title>
        <authorList>
            <person name="Choudhury M.A."/>
            <person name="Sidjabat H.E."/>
            <person name="Wailan A.M."/>
            <person name="Zhang L."/>
            <person name="Marsh N.M."/>
            <person name="Rickard C.M."/>
            <person name="Davies M."/>
            <person name="Mcmillan D.J."/>
        </authorList>
    </citation>
    <scope>NUCLEOTIDE SEQUENCE [LARGE SCALE GENOMIC DNA]</scope>
    <source>
        <strain evidence="3">AU37</strain>
    </source>
</reference>
<dbReference type="AlphaFoldDB" id="A0A1S8D210"/>
<name>A0A1S8D210_9PROT</name>
<feature type="compositionally biased region" description="Low complexity" evidence="1">
    <location>
        <begin position="32"/>
        <end position="48"/>
    </location>
</feature>
<feature type="signal peptide" evidence="2">
    <location>
        <begin position="1"/>
        <end position="22"/>
    </location>
</feature>
<dbReference type="EMBL" id="LLWF02000063">
    <property type="protein sequence ID" value="ONH82241.1"/>
    <property type="molecule type" value="Genomic_DNA"/>
</dbReference>
<feature type="chain" id="PRO_5010589409" description="Secreted protein" evidence="2">
    <location>
        <begin position="23"/>
        <end position="231"/>
    </location>
</feature>
<dbReference type="Proteomes" id="UP000054844">
    <property type="component" value="Unassembled WGS sequence"/>
</dbReference>
<dbReference type="RefSeq" id="WP_058390363.1">
    <property type="nucleotide sequence ID" value="NZ_LLWF02000063.1"/>
</dbReference>
<evidence type="ECO:0000313" key="4">
    <source>
        <dbReference type="Proteomes" id="UP000054844"/>
    </source>
</evidence>
<comment type="caution">
    <text evidence="3">The sequence shown here is derived from an EMBL/GenBank/DDBJ whole genome shotgun (WGS) entry which is preliminary data.</text>
</comment>
<feature type="region of interest" description="Disordered" evidence="1">
    <location>
        <begin position="27"/>
        <end position="56"/>
    </location>
</feature>
<keyword evidence="2" id="KW-0732">Signal</keyword>
<protein>
    <recommendedName>
        <fullName evidence="5">Secreted protein</fullName>
    </recommendedName>
</protein>
<evidence type="ECO:0000256" key="2">
    <source>
        <dbReference type="SAM" id="SignalP"/>
    </source>
</evidence>
<sequence>MLGWSRALTGVLCLSVPAFALAAPTPAPAPDTPAARPGDAAPTGAPDPSVRPPAVPAKPSLAALWNALPGEAGGFRRKEVEQPSPSPEGVEGLIARYAGPSGRATVYLYGKPTETVPDGPFSAVLAAELASEAAYLRTELQRGEGGVRLLAQRHADLGVGGGTPVISCEAFDLMAGKKPQEQTLCMSGVAGRMLKLHLITEPKPKEEEELRRNIARFAVEMVRALHGPGRG</sequence>
<proteinExistence type="predicted"/>
<evidence type="ECO:0000256" key="1">
    <source>
        <dbReference type="SAM" id="MobiDB-lite"/>
    </source>
</evidence>
<keyword evidence="4" id="KW-1185">Reference proteome</keyword>
<evidence type="ECO:0000313" key="3">
    <source>
        <dbReference type="EMBL" id="ONH82241.1"/>
    </source>
</evidence>